<dbReference type="InterPro" id="IPR044571">
    <property type="entry name" value="P4KG1-8"/>
</dbReference>
<evidence type="ECO:0000256" key="3">
    <source>
        <dbReference type="ARBA" id="ARBA00022679"/>
    </source>
</evidence>
<dbReference type="EC" id="2.7.1.67" evidence="2"/>
<dbReference type="CDD" id="cd17039">
    <property type="entry name" value="Ubl_ubiquitin_like"/>
    <property type="match status" value="1"/>
</dbReference>
<dbReference type="PANTHER" id="PTHR45800:SF4">
    <property type="entry name" value="PHOSPHATIDYLINOSITOL 4-KINASE GAMMA 3"/>
    <property type="match status" value="1"/>
</dbReference>
<dbReference type="InterPro" id="IPR000403">
    <property type="entry name" value="PI3/4_kinase_cat_dom"/>
</dbReference>
<comment type="caution">
    <text evidence="9">The sequence shown here is derived from an EMBL/GenBank/DDBJ whole genome shotgun (WGS) entry which is preliminary data.</text>
</comment>
<keyword evidence="6" id="KW-0067">ATP-binding</keyword>
<evidence type="ECO:0000256" key="4">
    <source>
        <dbReference type="ARBA" id="ARBA00022741"/>
    </source>
</evidence>
<keyword evidence="4" id="KW-0547">Nucleotide-binding</keyword>
<dbReference type="SUPFAM" id="SSF56112">
    <property type="entry name" value="Protein kinase-like (PK-like)"/>
    <property type="match status" value="1"/>
</dbReference>
<keyword evidence="3" id="KW-0808">Transferase</keyword>
<dbReference type="Pfam" id="PF00454">
    <property type="entry name" value="PI3_PI4_kinase"/>
    <property type="match status" value="1"/>
</dbReference>
<feature type="domain" description="PI3K/PI4K catalytic" evidence="8">
    <location>
        <begin position="249"/>
        <end position="530"/>
    </location>
</feature>
<dbReference type="Gene3D" id="3.10.20.90">
    <property type="entry name" value="Phosphatidylinositol 3-kinase Catalytic Subunit, Chain A, domain 1"/>
    <property type="match status" value="2"/>
</dbReference>
<evidence type="ECO:0000256" key="5">
    <source>
        <dbReference type="ARBA" id="ARBA00022777"/>
    </source>
</evidence>
<dbReference type="Proteomes" id="UP001140206">
    <property type="component" value="Chromosome 2"/>
</dbReference>
<feature type="domain" description="Ubiquitin-like" evidence="7">
    <location>
        <begin position="37"/>
        <end position="109"/>
    </location>
</feature>
<evidence type="ECO:0000313" key="9">
    <source>
        <dbReference type="EMBL" id="KAJ4788780.1"/>
    </source>
</evidence>
<dbReference type="SMART" id="SM00213">
    <property type="entry name" value="UBQ"/>
    <property type="match status" value="2"/>
</dbReference>
<keyword evidence="5" id="KW-0418">Kinase</keyword>
<feature type="domain" description="Ubiquitin-like" evidence="7">
    <location>
        <begin position="116"/>
        <end position="189"/>
    </location>
</feature>
<protein>
    <recommendedName>
        <fullName evidence="2">1-phosphatidylinositol 4-kinase</fullName>
        <ecNumber evidence="2">2.7.1.67</ecNumber>
    </recommendedName>
</protein>
<organism evidence="9 10">
    <name type="scientific">Rhynchospora pubera</name>
    <dbReference type="NCBI Taxonomy" id="906938"/>
    <lineage>
        <taxon>Eukaryota</taxon>
        <taxon>Viridiplantae</taxon>
        <taxon>Streptophyta</taxon>
        <taxon>Embryophyta</taxon>
        <taxon>Tracheophyta</taxon>
        <taxon>Spermatophyta</taxon>
        <taxon>Magnoliopsida</taxon>
        <taxon>Liliopsida</taxon>
        <taxon>Poales</taxon>
        <taxon>Cyperaceae</taxon>
        <taxon>Cyperoideae</taxon>
        <taxon>Rhynchosporeae</taxon>
        <taxon>Rhynchospora</taxon>
    </lineage>
</organism>
<reference evidence="9" key="1">
    <citation type="submission" date="2022-08" db="EMBL/GenBank/DDBJ databases">
        <authorList>
            <person name="Marques A."/>
        </authorList>
    </citation>
    <scope>NUCLEOTIDE SEQUENCE</scope>
    <source>
        <strain evidence="9">RhyPub2mFocal</strain>
        <tissue evidence="9">Leaves</tissue>
    </source>
</reference>
<dbReference type="InterPro" id="IPR011009">
    <property type="entry name" value="Kinase-like_dom_sf"/>
</dbReference>
<dbReference type="AlphaFoldDB" id="A0AAV8F546"/>
<dbReference type="InterPro" id="IPR000626">
    <property type="entry name" value="Ubiquitin-like_dom"/>
</dbReference>
<dbReference type="PANTHER" id="PTHR45800">
    <property type="entry name" value="PHOSPHATIDYLINOSITOL 4-KINASE GAMMA"/>
    <property type="match status" value="1"/>
</dbReference>
<proteinExistence type="inferred from homology"/>
<evidence type="ECO:0000259" key="8">
    <source>
        <dbReference type="PROSITE" id="PS50290"/>
    </source>
</evidence>
<comment type="similarity">
    <text evidence="1">Belongs to the PI3/PI4-kinase family. Type II PI4K subfamily.</text>
</comment>
<keyword evidence="10" id="KW-1185">Reference proteome</keyword>
<sequence length="554" mass="61145">MSLSSLVLSPAGVGYSLSAGGVVPGTLSRDYIQPGSIMILLSLPGSGLIPMRVLDTDSIASVKLRIQSSRGFVVKNQKLVFDGRELSRNNSSVGDYGLSDGNVLHLAIRVSDIRVITVETSCGKCYTFKVKQNETVAHVRKQLVEKEVDFEECPKLLFEGVELEDHCAISEICRTSDSVIHLLVHKPAKVRTQTVEGDFEISAFAQKVNDVQLIERKPLVKPVVVNPEVELDDLVMDMIRSADAGLEKGYQPIMTSEGTGGAYFMPDESGHKYIGVFKPMDEEPNAINNPRNFLPPSTNGEGLKCGTRVGEGALREVAAYLLDHPASANSTTGFSGVPPTALIQCQLKEQLKIGSLQMFVKNQGSCEDMGPRDFPVQEVHKIAVLDIRLANADRHAGNILFCKGGSGQIVLTPIDHGYCLPENFVDCTFDWLYWPQACQPFNAETVDYIENLDAEKDIELLRYHGWELSLECARVFRISTMLLKKGVRIGLTPKDIGNIMCRESEKKESMIELIVQEAENAVLPLTSEEVFIETVSEIMDRHLNKAFPIVFNLQ</sequence>
<gene>
    <name evidence="9" type="ORF">LUZ62_040026</name>
</gene>
<dbReference type="GO" id="GO:0004430">
    <property type="term" value="F:1-phosphatidylinositol 4-kinase activity"/>
    <property type="evidence" value="ECO:0007669"/>
    <property type="project" value="UniProtKB-EC"/>
</dbReference>
<dbReference type="EMBL" id="JAMFTS010000002">
    <property type="protein sequence ID" value="KAJ4788780.1"/>
    <property type="molecule type" value="Genomic_DNA"/>
</dbReference>
<dbReference type="SUPFAM" id="SSF54236">
    <property type="entry name" value="Ubiquitin-like"/>
    <property type="match status" value="2"/>
</dbReference>
<accession>A0AAV8F546</accession>
<evidence type="ECO:0000256" key="2">
    <source>
        <dbReference type="ARBA" id="ARBA00012169"/>
    </source>
</evidence>
<dbReference type="Pfam" id="PF00240">
    <property type="entry name" value="ubiquitin"/>
    <property type="match status" value="2"/>
</dbReference>
<dbReference type="InterPro" id="IPR029071">
    <property type="entry name" value="Ubiquitin-like_domsf"/>
</dbReference>
<name>A0AAV8F546_9POAL</name>
<dbReference type="PROSITE" id="PS50053">
    <property type="entry name" value="UBIQUITIN_2"/>
    <property type="match status" value="2"/>
</dbReference>
<evidence type="ECO:0000256" key="6">
    <source>
        <dbReference type="ARBA" id="ARBA00022840"/>
    </source>
</evidence>
<dbReference type="GO" id="GO:0005524">
    <property type="term" value="F:ATP binding"/>
    <property type="evidence" value="ECO:0007669"/>
    <property type="project" value="UniProtKB-KW"/>
</dbReference>
<evidence type="ECO:0000313" key="10">
    <source>
        <dbReference type="Proteomes" id="UP001140206"/>
    </source>
</evidence>
<dbReference type="PROSITE" id="PS50290">
    <property type="entry name" value="PI3_4_KINASE_3"/>
    <property type="match status" value="1"/>
</dbReference>
<evidence type="ECO:0000256" key="1">
    <source>
        <dbReference type="ARBA" id="ARBA00008941"/>
    </source>
</evidence>
<evidence type="ECO:0000259" key="7">
    <source>
        <dbReference type="PROSITE" id="PS50053"/>
    </source>
</evidence>